<keyword evidence="2" id="KW-1134">Transmembrane beta strand</keyword>
<accession>A0A0K1PBE4</accession>
<evidence type="ECO:0000256" key="2">
    <source>
        <dbReference type="RuleBase" id="RU362097"/>
    </source>
</evidence>
<dbReference type="Gene3D" id="1.20.1600.10">
    <property type="entry name" value="Outer membrane efflux proteins (OEP)"/>
    <property type="match status" value="1"/>
</dbReference>
<dbReference type="STRING" id="1391653.AKJ08_0836"/>
<dbReference type="InterPro" id="IPR003423">
    <property type="entry name" value="OMP_efflux"/>
</dbReference>
<keyword evidence="2" id="KW-0812">Transmembrane</keyword>
<name>A0A0K1PBE4_9BACT</name>
<dbReference type="NCBIfam" id="TIGR01845">
    <property type="entry name" value="outer_NodT"/>
    <property type="match status" value="1"/>
</dbReference>
<dbReference type="AlphaFoldDB" id="A0A0K1PBE4"/>
<dbReference type="InterPro" id="IPR010131">
    <property type="entry name" value="MdtP/NodT-like"/>
</dbReference>
<dbReference type="Pfam" id="PF02321">
    <property type="entry name" value="OEP"/>
    <property type="match status" value="2"/>
</dbReference>
<dbReference type="GO" id="GO:0015562">
    <property type="term" value="F:efflux transmembrane transporter activity"/>
    <property type="evidence" value="ECO:0007669"/>
    <property type="project" value="InterPro"/>
</dbReference>
<sequence length="481" mass="51500">MRTGALVCVSCALVSGCAVGPNYVRPEVPLTEAFRDAPEGATAASIADLPWWELFHDDALRALIEEALEGSGDLRAATERVAAARARAHAARDALLPSLTIQALAQRQRIPFVPTFSGLPTLTTNEFTASINVSWELDVWGAIRRAAEAASADYLAVVEQKRGVILILVADVAQAYVELLELDALYDLNEETLRSRRELLALYTAQMTEGTGTMVQTANAESLVYQVEALLPQLRAQLAQKENQITTLLGRPPGPIPRGPPLDLAELPEVPPGLPATLLARRPDVMTLEQNLRSAMAQIGVADAALLPPINLTGLAGLLTPEISTFFHGSQGEWLYGASTSWLAPVLGGDSLLDNRDAAIATANAAAASYRQAVVQALADVADALAGIQSAREVAERLSLQVDALKTQTRLTMDQYRVGTASYVEVNLAVTNLLSAQIALVQARAQRSISVIQLYRALGGGWANPLRPESSQEIEDSRPRP</sequence>
<dbReference type="KEGG" id="vin:AKJ08_0836"/>
<dbReference type="PROSITE" id="PS51257">
    <property type="entry name" value="PROKAR_LIPOPROTEIN"/>
    <property type="match status" value="1"/>
</dbReference>
<proteinExistence type="inferred from homology"/>
<evidence type="ECO:0000256" key="1">
    <source>
        <dbReference type="ARBA" id="ARBA00007613"/>
    </source>
</evidence>
<evidence type="ECO:0000313" key="3">
    <source>
        <dbReference type="EMBL" id="AKU90449.1"/>
    </source>
</evidence>
<comment type="subcellular location">
    <subcellularLocation>
        <location evidence="2">Cell membrane</location>
        <topology evidence="2">Lipid-anchor</topology>
    </subcellularLocation>
</comment>
<keyword evidence="2" id="KW-0472">Membrane</keyword>
<keyword evidence="2" id="KW-0564">Palmitate</keyword>
<dbReference type="EMBL" id="CP012332">
    <property type="protein sequence ID" value="AKU90449.1"/>
    <property type="molecule type" value="Genomic_DNA"/>
</dbReference>
<dbReference type="PANTHER" id="PTHR30203:SF33">
    <property type="entry name" value="BLR4455 PROTEIN"/>
    <property type="match status" value="1"/>
</dbReference>
<dbReference type="Proteomes" id="UP000055590">
    <property type="component" value="Chromosome"/>
</dbReference>
<dbReference type="GO" id="GO:0005886">
    <property type="term" value="C:plasma membrane"/>
    <property type="evidence" value="ECO:0007669"/>
    <property type="project" value="UniProtKB-SubCell"/>
</dbReference>
<reference evidence="3 4" key="1">
    <citation type="submission" date="2015-08" db="EMBL/GenBank/DDBJ databases">
        <authorList>
            <person name="Babu N.S."/>
            <person name="Beckwith C.J."/>
            <person name="Beseler K.G."/>
            <person name="Brison A."/>
            <person name="Carone J.V."/>
            <person name="Caskin T.P."/>
            <person name="Diamond M."/>
            <person name="Durham M.E."/>
            <person name="Foxe J.M."/>
            <person name="Go M."/>
            <person name="Henderson B.A."/>
            <person name="Jones I.B."/>
            <person name="McGettigan J.A."/>
            <person name="Micheletti S.J."/>
            <person name="Nasrallah M.E."/>
            <person name="Ortiz D."/>
            <person name="Piller C.R."/>
            <person name="Privatt S.R."/>
            <person name="Schneider S.L."/>
            <person name="Sharp S."/>
            <person name="Smith T.C."/>
            <person name="Stanton J.D."/>
            <person name="Ullery H.E."/>
            <person name="Wilson R.J."/>
            <person name="Serrano M.G."/>
            <person name="Buck G."/>
            <person name="Lee V."/>
            <person name="Wang Y."/>
            <person name="Carvalho R."/>
            <person name="Voegtly L."/>
            <person name="Shi R."/>
            <person name="Duckworth R."/>
            <person name="Johnson A."/>
            <person name="Loviza R."/>
            <person name="Walstead R."/>
            <person name="Shah Z."/>
            <person name="Kiflezghi M."/>
            <person name="Wade K."/>
            <person name="Ball S.L."/>
            <person name="Bradley K.W."/>
            <person name="Asai D.J."/>
            <person name="Bowman C.A."/>
            <person name="Russell D.A."/>
            <person name="Pope W.H."/>
            <person name="Jacobs-Sera D."/>
            <person name="Hendrix R.W."/>
            <person name="Hatfull G.F."/>
        </authorList>
    </citation>
    <scope>NUCLEOTIDE SEQUENCE [LARGE SCALE GENOMIC DNA]</scope>
    <source>
        <strain evidence="3 4">DSM 27710</strain>
    </source>
</reference>
<comment type="similarity">
    <text evidence="1 2">Belongs to the outer membrane factor (OMF) (TC 1.B.17) family.</text>
</comment>
<evidence type="ECO:0000313" key="4">
    <source>
        <dbReference type="Proteomes" id="UP000055590"/>
    </source>
</evidence>
<gene>
    <name evidence="3" type="ORF">AKJ08_0836</name>
</gene>
<dbReference type="Gene3D" id="2.20.200.10">
    <property type="entry name" value="Outer membrane efflux proteins (OEP)"/>
    <property type="match status" value="1"/>
</dbReference>
<keyword evidence="4" id="KW-1185">Reference proteome</keyword>
<protein>
    <submittedName>
        <fullName evidence="3">Outer membrane protein</fullName>
    </submittedName>
</protein>
<dbReference type="PANTHER" id="PTHR30203">
    <property type="entry name" value="OUTER MEMBRANE CATION EFFLUX PROTEIN"/>
    <property type="match status" value="1"/>
</dbReference>
<keyword evidence="2" id="KW-0449">Lipoprotein</keyword>
<dbReference type="OrthoDB" id="9783163at2"/>
<organism evidence="3 4">
    <name type="scientific">Vulgatibacter incomptus</name>
    <dbReference type="NCBI Taxonomy" id="1391653"/>
    <lineage>
        <taxon>Bacteria</taxon>
        <taxon>Pseudomonadati</taxon>
        <taxon>Myxococcota</taxon>
        <taxon>Myxococcia</taxon>
        <taxon>Myxococcales</taxon>
        <taxon>Cystobacterineae</taxon>
        <taxon>Vulgatibacteraceae</taxon>
        <taxon>Vulgatibacter</taxon>
    </lineage>
</organism>
<dbReference type="SUPFAM" id="SSF56954">
    <property type="entry name" value="Outer membrane efflux proteins (OEP)"/>
    <property type="match status" value="1"/>
</dbReference>
<dbReference type="RefSeq" id="WP_050724896.1">
    <property type="nucleotide sequence ID" value="NZ_CP012332.1"/>
</dbReference>